<dbReference type="SMART" id="SM00091">
    <property type="entry name" value="PAS"/>
    <property type="match status" value="2"/>
</dbReference>
<dbReference type="InterPro" id="IPR052162">
    <property type="entry name" value="Sensor_kinase/Photoreceptor"/>
</dbReference>
<dbReference type="InterPro" id="IPR036890">
    <property type="entry name" value="HATPase_C_sf"/>
</dbReference>
<dbReference type="Gene3D" id="3.30.565.10">
    <property type="entry name" value="Histidine kinase-like ATPase, C-terminal domain"/>
    <property type="match status" value="1"/>
</dbReference>
<dbReference type="InterPro" id="IPR013655">
    <property type="entry name" value="PAS_fold_3"/>
</dbReference>
<feature type="domain" description="PAC" evidence="9">
    <location>
        <begin position="249"/>
        <end position="302"/>
    </location>
</feature>
<dbReference type="InterPro" id="IPR013656">
    <property type="entry name" value="PAS_4"/>
</dbReference>
<comment type="catalytic activity">
    <reaction evidence="1">
        <text>ATP + protein L-histidine = ADP + protein N-phospho-L-histidine.</text>
        <dbReference type="EC" id="2.7.13.3"/>
    </reaction>
</comment>
<dbReference type="EC" id="2.7.13.3" evidence="2"/>
<dbReference type="InterPro" id="IPR000014">
    <property type="entry name" value="PAS"/>
</dbReference>
<dbReference type="SMART" id="SM00387">
    <property type="entry name" value="HATPase_c"/>
    <property type="match status" value="1"/>
</dbReference>
<dbReference type="EMBL" id="WJXZ01000013">
    <property type="protein sequence ID" value="MRS63917.1"/>
    <property type="molecule type" value="Genomic_DNA"/>
</dbReference>
<dbReference type="SMART" id="SM00388">
    <property type="entry name" value="HisKA"/>
    <property type="match status" value="1"/>
</dbReference>
<comment type="caution">
    <text evidence="10">The sequence shown here is derived from an EMBL/GenBank/DDBJ whole genome shotgun (WGS) entry which is preliminary data.</text>
</comment>
<dbReference type="Proteomes" id="UP000441754">
    <property type="component" value="Unassembled WGS sequence"/>
</dbReference>
<sequence length="694" mass="78133">MKQQVVNSEYRFLAGGGEMGQLIGSVDWSKNPLGPIENWPQSLRTTLSIILHSKFPMFLFWGPELICFYNDAYRPSLGNNGKHPTALGQRGEELWPEIWPDIKPLIDQVMSGGEASWSEDQLLPIYRNGKLEDVYWTFSYSPAHDESGDVGGVFVTCSETTEKVVTLKTIAESKDQFQFAIDAAELGTWDLNPVTNRFTGNDRLKSWFGLAPDEEIDLPLAISAIAAKDRQRVTEAIQTALQIASGGFYDVEYTIINPKENRERVVKAKGKAFFNENGTAYRFNGTLQDITEEVRARVAQQKLLTLVENSVDLMSVLELDGRNSYINKAGKELLGIDDSQDVSQIPISDLHTPEQFAFVSAEIIPSVMQIGRWSGRFHAQNVKTGETIPLYNNCLRIDDPATGLPLAVGAVMRDLRPEIAAQKALEESRERFRLLADELEQKVEQRTQELHSSNQELIKTNHELEQFAYIASHDLQEPLRKIQAFSELLQLHQDDDATKAQYLNKISTSAQRMAELIKSVLNYSRLSNTEERFVKTDLNQILESVELDFELLIGQKEARIQRADLPIVEGIPLQLGQLFSNLISNSLKFSVEKPVIEIVSEPVSPAEKALLPGLNPRFPYVHIRIKDNGIGFEQAYAERVFTIFQRLNHRKSFSGTGIGLALCRKIVENHQGQITAESQLDQGATFHIYLPVSR</sequence>
<feature type="domain" description="PAS" evidence="8">
    <location>
        <begin position="299"/>
        <end position="371"/>
    </location>
</feature>
<reference evidence="10 11" key="1">
    <citation type="journal article" date="2018" name="Antonie Van Leeuwenhoek">
        <title>Larkinella terrae sp. nov., isolated from soil on Jeju Island, South Korea.</title>
        <authorList>
            <person name="Ten L.N."/>
            <person name="Jeon J."/>
            <person name="Park S.J."/>
            <person name="Park S."/>
            <person name="Lee S.Y."/>
            <person name="Kim M.K."/>
            <person name="Jung H.Y."/>
        </authorList>
    </citation>
    <scope>NUCLEOTIDE SEQUENCE [LARGE SCALE GENOMIC DNA]</scope>
    <source>
        <strain evidence="10 11">KCTC 52001</strain>
    </source>
</reference>
<evidence type="ECO:0000256" key="2">
    <source>
        <dbReference type="ARBA" id="ARBA00012438"/>
    </source>
</evidence>
<keyword evidence="4" id="KW-0808">Transferase</keyword>
<evidence type="ECO:0000256" key="3">
    <source>
        <dbReference type="ARBA" id="ARBA00022553"/>
    </source>
</evidence>
<keyword evidence="5" id="KW-0418">Kinase</keyword>
<dbReference type="PROSITE" id="PS50113">
    <property type="entry name" value="PAC"/>
    <property type="match status" value="1"/>
</dbReference>
<evidence type="ECO:0000256" key="4">
    <source>
        <dbReference type="ARBA" id="ARBA00022679"/>
    </source>
</evidence>
<dbReference type="CDD" id="cd00082">
    <property type="entry name" value="HisKA"/>
    <property type="match status" value="1"/>
</dbReference>
<accession>A0A7K0EQ47</accession>
<evidence type="ECO:0000259" key="8">
    <source>
        <dbReference type="PROSITE" id="PS50112"/>
    </source>
</evidence>
<dbReference type="PANTHER" id="PTHR43304">
    <property type="entry name" value="PHYTOCHROME-LIKE PROTEIN CPH1"/>
    <property type="match status" value="1"/>
</dbReference>
<dbReference type="SUPFAM" id="SSF55874">
    <property type="entry name" value="ATPase domain of HSP90 chaperone/DNA topoisomerase II/histidine kinase"/>
    <property type="match status" value="1"/>
</dbReference>
<feature type="domain" description="Histidine kinase" evidence="7">
    <location>
        <begin position="470"/>
        <end position="694"/>
    </location>
</feature>
<gene>
    <name evidence="10" type="ORF">GJJ30_21640</name>
</gene>
<dbReference type="SUPFAM" id="SSF55785">
    <property type="entry name" value="PYP-like sensor domain (PAS domain)"/>
    <property type="match status" value="2"/>
</dbReference>
<evidence type="ECO:0000259" key="7">
    <source>
        <dbReference type="PROSITE" id="PS50109"/>
    </source>
</evidence>
<dbReference type="Gene3D" id="3.30.450.20">
    <property type="entry name" value="PAS domain"/>
    <property type="match status" value="3"/>
</dbReference>
<organism evidence="10 11">
    <name type="scientific">Larkinella terrae</name>
    <dbReference type="NCBI Taxonomy" id="2025311"/>
    <lineage>
        <taxon>Bacteria</taxon>
        <taxon>Pseudomonadati</taxon>
        <taxon>Bacteroidota</taxon>
        <taxon>Cytophagia</taxon>
        <taxon>Cytophagales</taxon>
        <taxon>Spirosomataceae</taxon>
        <taxon>Larkinella</taxon>
    </lineage>
</organism>
<evidence type="ECO:0000256" key="1">
    <source>
        <dbReference type="ARBA" id="ARBA00000085"/>
    </source>
</evidence>
<keyword evidence="6" id="KW-0175">Coiled coil</keyword>
<feature type="coiled-coil region" evidence="6">
    <location>
        <begin position="422"/>
        <end position="456"/>
    </location>
</feature>
<dbReference type="GO" id="GO:0000155">
    <property type="term" value="F:phosphorelay sensor kinase activity"/>
    <property type="evidence" value="ECO:0007669"/>
    <property type="project" value="InterPro"/>
</dbReference>
<dbReference type="InterPro" id="IPR036097">
    <property type="entry name" value="HisK_dim/P_sf"/>
</dbReference>
<dbReference type="Pfam" id="PF00512">
    <property type="entry name" value="HisKA"/>
    <property type="match status" value="1"/>
</dbReference>
<dbReference type="Pfam" id="PF02518">
    <property type="entry name" value="HATPase_c"/>
    <property type="match status" value="1"/>
</dbReference>
<dbReference type="PRINTS" id="PR00344">
    <property type="entry name" value="BCTRLSENSOR"/>
</dbReference>
<evidence type="ECO:0000256" key="5">
    <source>
        <dbReference type="ARBA" id="ARBA00022777"/>
    </source>
</evidence>
<dbReference type="InterPro" id="IPR003661">
    <property type="entry name" value="HisK_dim/P_dom"/>
</dbReference>
<dbReference type="InterPro" id="IPR004358">
    <property type="entry name" value="Sig_transdc_His_kin-like_C"/>
</dbReference>
<dbReference type="InterPro" id="IPR005467">
    <property type="entry name" value="His_kinase_dom"/>
</dbReference>
<evidence type="ECO:0000313" key="11">
    <source>
        <dbReference type="Proteomes" id="UP000441754"/>
    </source>
</evidence>
<dbReference type="Pfam" id="PF08447">
    <property type="entry name" value="PAS_3"/>
    <property type="match status" value="1"/>
</dbReference>
<dbReference type="OrthoDB" id="9766459at2"/>
<dbReference type="SUPFAM" id="SSF47384">
    <property type="entry name" value="Homodimeric domain of signal transducing histidine kinase"/>
    <property type="match status" value="1"/>
</dbReference>
<dbReference type="Gene3D" id="2.10.70.100">
    <property type="match status" value="1"/>
</dbReference>
<evidence type="ECO:0000256" key="6">
    <source>
        <dbReference type="SAM" id="Coils"/>
    </source>
</evidence>
<dbReference type="InterPro" id="IPR003594">
    <property type="entry name" value="HATPase_dom"/>
</dbReference>
<proteinExistence type="predicted"/>
<protein>
    <recommendedName>
        <fullName evidence="2">histidine kinase</fullName>
        <ecNumber evidence="2">2.7.13.3</ecNumber>
    </recommendedName>
</protein>
<evidence type="ECO:0000313" key="10">
    <source>
        <dbReference type="EMBL" id="MRS63917.1"/>
    </source>
</evidence>
<dbReference type="InterPro" id="IPR035965">
    <property type="entry name" value="PAS-like_dom_sf"/>
</dbReference>
<dbReference type="InterPro" id="IPR000700">
    <property type="entry name" value="PAS-assoc_C"/>
</dbReference>
<dbReference type="Pfam" id="PF08448">
    <property type="entry name" value="PAS_4"/>
    <property type="match status" value="1"/>
</dbReference>
<keyword evidence="11" id="KW-1185">Reference proteome</keyword>
<dbReference type="PANTHER" id="PTHR43304:SF1">
    <property type="entry name" value="PAC DOMAIN-CONTAINING PROTEIN"/>
    <property type="match status" value="1"/>
</dbReference>
<name>A0A7K0EQ47_9BACT</name>
<dbReference type="PROSITE" id="PS50109">
    <property type="entry name" value="HIS_KIN"/>
    <property type="match status" value="1"/>
</dbReference>
<dbReference type="PROSITE" id="PS50112">
    <property type="entry name" value="PAS"/>
    <property type="match status" value="1"/>
</dbReference>
<dbReference type="Gene3D" id="1.10.287.130">
    <property type="match status" value="1"/>
</dbReference>
<dbReference type="AlphaFoldDB" id="A0A7K0EQ47"/>
<evidence type="ECO:0000259" key="9">
    <source>
        <dbReference type="PROSITE" id="PS50113"/>
    </source>
</evidence>
<keyword evidence="3" id="KW-0597">Phosphoprotein</keyword>
<dbReference type="CDD" id="cd14686">
    <property type="entry name" value="bZIP"/>
    <property type="match status" value="1"/>
</dbReference>